<evidence type="ECO:0000256" key="3">
    <source>
        <dbReference type="ARBA" id="ARBA00023015"/>
    </source>
</evidence>
<comment type="subcellular location">
    <subcellularLocation>
        <location evidence="1">Nucleus</location>
    </subcellularLocation>
</comment>
<evidence type="ECO:0000256" key="1">
    <source>
        <dbReference type="ARBA" id="ARBA00004123"/>
    </source>
</evidence>
<dbReference type="AlphaFoldDB" id="A0A1E1XH63"/>
<dbReference type="GO" id="GO:0003713">
    <property type="term" value="F:transcription coactivator activity"/>
    <property type="evidence" value="ECO:0007669"/>
    <property type="project" value="TreeGrafter"/>
</dbReference>
<reference evidence="7" key="1">
    <citation type="journal article" date="2017" name="Front. Cell. Infect. Microbiol.">
        <title>The Distinct Transcriptional Response of the Midgut of Amblyomma sculptum and Amblyomma aureolatum Ticks to Rickettsia rickettsii Correlates to Their Differences in Susceptibility to Infection.</title>
        <authorList>
            <person name="Martins L.A."/>
            <person name="Galletti M.F.B.M."/>
            <person name="Ribeiro J.M."/>
            <person name="Fujita A."/>
            <person name="Costa F.B."/>
            <person name="Labruna M.B."/>
            <person name="Daffre S."/>
            <person name="Fogaca A.C."/>
        </authorList>
    </citation>
    <scope>NUCLEOTIDE SEQUENCE</scope>
</reference>
<keyword evidence="4" id="KW-0804">Transcription</keyword>
<dbReference type="CDD" id="cd22934">
    <property type="entry name" value="HFD_TADA1"/>
    <property type="match status" value="1"/>
</dbReference>
<dbReference type="GO" id="GO:0005634">
    <property type="term" value="C:nucleus"/>
    <property type="evidence" value="ECO:0007669"/>
    <property type="project" value="UniProtKB-SubCell"/>
</dbReference>
<dbReference type="GO" id="GO:0000124">
    <property type="term" value="C:SAGA complex"/>
    <property type="evidence" value="ECO:0007669"/>
    <property type="project" value="TreeGrafter"/>
</dbReference>
<dbReference type="GO" id="GO:0006357">
    <property type="term" value="P:regulation of transcription by RNA polymerase II"/>
    <property type="evidence" value="ECO:0007669"/>
    <property type="project" value="TreeGrafter"/>
</dbReference>
<protein>
    <submittedName>
        <fullName evidence="7">Putative transcriptional adaptor 1-like protein</fullName>
    </submittedName>
</protein>
<organism evidence="7">
    <name type="scientific">Amblyomma aureolatum</name>
    <dbReference type="NCBI Taxonomy" id="187763"/>
    <lineage>
        <taxon>Eukaryota</taxon>
        <taxon>Metazoa</taxon>
        <taxon>Ecdysozoa</taxon>
        <taxon>Arthropoda</taxon>
        <taxon>Chelicerata</taxon>
        <taxon>Arachnida</taxon>
        <taxon>Acari</taxon>
        <taxon>Parasitiformes</taxon>
        <taxon>Ixodida</taxon>
        <taxon>Ixodoidea</taxon>
        <taxon>Ixodidae</taxon>
        <taxon>Amblyomminae</taxon>
        <taxon>Amblyomma</taxon>
    </lineage>
</organism>
<evidence type="ECO:0000256" key="2">
    <source>
        <dbReference type="ARBA" id="ARBA00010314"/>
    </source>
</evidence>
<accession>A0A1E1XH63</accession>
<dbReference type="PANTHER" id="PTHR21277">
    <property type="entry name" value="TRANSCRIPTIONAL ADAPTER 1"/>
    <property type="match status" value="1"/>
</dbReference>
<name>A0A1E1XH63_9ACAR</name>
<keyword evidence="3" id="KW-0805">Transcription regulation</keyword>
<evidence type="ECO:0000313" key="7">
    <source>
        <dbReference type="EMBL" id="JAT98416.1"/>
    </source>
</evidence>
<dbReference type="InterPro" id="IPR024738">
    <property type="entry name" value="Hfi1/Tada1"/>
</dbReference>
<evidence type="ECO:0000256" key="5">
    <source>
        <dbReference type="ARBA" id="ARBA00023242"/>
    </source>
</evidence>
<evidence type="ECO:0000256" key="6">
    <source>
        <dbReference type="SAM" id="MobiDB-lite"/>
    </source>
</evidence>
<proteinExistence type="evidence at transcript level"/>
<feature type="non-terminal residue" evidence="7">
    <location>
        <position position="1"/>
    </location>
</feature>
<keyword evidence="5" id="KW-0539">Nucleus</keyword>
<feature type="compositionally biased region" description="Polar residues" evidence="6">
    <location>
        <begin position="66"/>
        <end position="75"/>
    </location>
</feature>
<dbReference type="Pfam" id="PF12767">
    <property type="entry name" value="SAGA-Tad1"/>
    <property type="match status" value="1"/>
</dbReference>
<evidence type="ECO:0000256" key="4">
    <source>
        <dbReference type="ARBA" id="ARBA00023163"/>
    </source>
</evidence>
<sequence length="325" mass="37198">KQKLSDVLGDRFKAYMNCLKLWFSQRLSKEEFDMEVRKLLSHDAVHVHNEFLLAFFNKCQAPFTGRESSTASSPQVRDKLKKGKLKSKAKPVRVSFEKRFVPAAPARHVPTVREPVAERSIGFCLREHCLPDTMLVHGRMFVIAWDHGLDKVDDTAVEIVLDAIKLQMRALLMAVMGRRSAYKLDRRDVQHNLGRVPRNPYLQLRVSLIMKRARRRAAAAVSQNGEHRPCPPRGVDIAECKAALAVAADPCERPPFVPICPADWVEALQVRRGLLPSHTIYARALEHGLANQWHPSHEELRQEDIHNQEEALRTQLLEQQRNLAW</sequence>
<dbReference type="EMBL" id="GFAC01000772">
    <property type="protein sequence ID" value="JAT98416.1"/>
    <property type="molecule type" value="mRNA"/>
</dbReference>
<comment type="similarity">
    <text evidence="2">Belongs to the TADA1 family.</text>
</comment>
<feature type="region of interest" description="Disordered" evidence="6">
    <location>
        <begin position="65"/>
        <end position="86"/>
    </location>
</feature>
<dbReference type="PANTHER" id="PTHR21277:SF5">
    <property type="entry name" value="TRANSCRIPTIONAL ADAPTER 1"/>
    <property type="match status" value="1"/>
</dbReference>